<dbReference type="InterPro" id="IPR023408">
    <property type="entry name" value="MscS_beta-dom_sf"/>
</dbReference>
<evidence type="ECO:0000256" key="3">
    <source>
        <dbReference type="ARBA" id="ARBA00022448"/>
    </source>
</evidence>
<dbReference type="InterPro" id="IPR010920">
    <property type="entry name" value="LSM_dom_sf"/>
</dbReference>
<comment type="subcellular location">
    <subcellularLocation>
        <location evidence="1">Membrane</location>
        <topology evidence="1">Multi-pass membrane protein</topology>
    </subcellularLocation>
</comment>
<dbReference type="GO" id="GO:0005886">
    <property type="term" value="C:plasma membrane"/>
    <property type="evidence" value="ECO:0007669"/>
    <property type="project" value="UniProtKB-UniRule"/>
</dbReference>
<feature type="transmembrane region" description="Helical" evidence="11">
    <location>
        <begin position="808"/>
        <end position="828"/>
    </location>
</feature>
<keyword evidence="6" id="KW-0406">Ion transport</keyword>
<evidence type="ECO:0000256" key="5">
    <source>
        <dbReference type="ARBA" id="ARBA00022989"/>
    </source>
</evidence>
<feature type="transmembrane region" description="Helical" evidence="11">
    <location>
        <begin position="840"/>
        <end position="864"/>
    </location>
</feature>
<feature type="region of interest" description="Disordered" evidence="10">
    <location>
        <begin position="1"/>
        <end position="45"/>
    </location>
</feature>
<dbReference type="PANTHER" id="PTHR31618:SF1">
    <property type="entry name" value="EF-HAND DOMAIN-CONTAINING PROTEIN"/>
    <property type="match status" value="1"/>
</dbReference>
<dbReference type="PANTHER" id="PTHR31618">
    <property type="entry name" value="MECHANOSENSITIVE ION CHANNEL PROTEIN 5"/>
    <property type="match status" value="1"/>
</dbReference>
<dbReference type="GO" id="GO:0008381">
    <property type="term" value="F:mechanosensitive monoatomic ion channel activity"/>
    <property type="evidence" value="ECO:0007669"/>
    <property type="project" value="TreeGrafter"/>
</dbReference>
<dbReference type="Proteomes" id="UP001443914">
    <property type="component" value="Unassembled WGS sequence"/>
</dbReference>
<comment type="caution">
    <text evidence="13">The sequence shown here is derived from an EMBL/GenBank/DDBJ whole genome shotgun (WGS) entry which is preliminary data.</text>
</comment>
<dbReference type="Gene3D" id="2.30.30.60">
    <property type="match status" value="1"/>
</dbReference>
<feature type="region of interest" description="Disordered" evidence="10">
    <location>
        <begin position="159"/>
        <end position="357"/>
    </location>
</feature>
<feature type="region of interest" description="Disordered" evidence="10">
    <location>
        <begin position="616"/>
        <end position="656"/>
    </location>
</feature>
<reference evidence="13" key="1">
    <citation type="submission" date="2024-03" db="EMBL/GenBank/DDBJ databases">
        <title>WGS assembly of Saponaria officinalis var. Norfolk2.</title>
        <authorList>
            <person name="Jenkins J."/>
            <person name="Shu S."/>
            <person name="Grimwood J."/>
            <person name="Barry K."/>
            <person name="Goodstein D."/>
            <person name="Schmutz J."/>
            <person name="Leebens-Mack J."/>
            <person name="Osbourn A."/>
        </authorList>
    </citation>
    <scope>NUCLEOTIDE SEQUENCE [LARGE SCALE GENOMIC DNA]</scope>
    <source>
        <strain evidence="13">JIC</strain>
    </source>
</reference>
<sequence length="1031" mass="116308">MEFSLRKPISFKQSSHGSSSSSSTSSSFKHKNISSSSSSNYHNCDDDVAEHHPILSRSHNHLIEDDDDVEDISNSHFAPMTTTPTSPGEVVVKIDAPESSNKNNNIIDYRNDDIKEFSFKQSNIIINNDNNSNNNVESNSPTKFMGKFSNETLLDIDTSRQQQQQLSEHNREHSIRRQVLQGLPPLPPDTVSRQSFTRNQSDAQSPDSSSYNKISPQSITTNTGGGISTSNSNSNSNSNNNTNVNGDGLREVRVSFQESFNSDQGRRGSSIYSTVEEDDSPSSSTSSGSGDGDDDGLQHGVHIRKNHGKRIDNSSGGGGEVIRCTSSTSSRRLASMSMSKTKSRLMDPTSTPLDQRSGMIRKSGQINTRLSGLIGKSTTGLDDEEEDPFFGDDLPEEFKKRKVSVIGVIEWLILVLLVAALICSLVIPEWREKSMWDMRLWKWQVLIIVLICGRLVSDWGIKIIVFFIERNFLLRKRVLYFVYGLKKAVQNVIWLGLLLLTWHFLFDKKVEKEARSKPLKVVTKLLVIGEIGAFIWLIKTLLVKVCASFFHVNAFFDRIQESLFNQFVIETLSGPPLYDFQSSSLEEDERAMNEVQKIVQTTGINVPADLRASVLSTQNNGGKTGGGSGEKVVTGPIPRKSSLGQSTLLSRPTSKKQDEGITIENLTKLNQKNVSAWNMKRLMKIVRHGFLTTLDEQIVDATHNNNDNNDDDSSTQIRSEVQAKAAAKKMFRNVARPRCKYIYMTDLMRFMREDEALKTMSLFEGAAETERITKSALKNWVVNAFRERRAIALTLSDTKTAVNKLHKIVDVLVCAIIILISTILLDIITYKNLIFLSSQVVLVAFVFGNTCKNVFESIIFLFVIHPFDVGDRCEIDGVQMVVEEMNILTTVFLRFDNQKICFPNYILLTKPIGNFYRSPDMGDAIEFCFHITTPAEKINLIRQRIISYIVNKKEHWYPEPLVIIKDAEGLQMLRIAVWFQHRINHHDMGERYIRRSILLEECVKIFKEFDLDFRVSPINVNVHSMPPLSLP</sequence>
<dbReference type="SUPFAM" id="SSF50182">
    <property type="entry name" value="Sm-like ribonucleoproteins"/>
    <property type="match status" value="1"/>
</dbReference>
<feature type="compositionally biased region" description="Polar residues" evidence="10">
    <location>
        <begin position="191"/>
        <end position="217"/>
    </location>
</feature>
<proteinExistence type="inferred from homology"/>
<feature type="compositionally biased region" description="Low complexity" evidence="10">
    <location>
        <begin position="127"/>
        <end position="140"/>
    </location>
</feature>
<dbReference type="InterPro" id="IPR006685">
    <property type="entry name" value="MscS_channel_2nd"/>
</dbReference>
<feature type="domain" description="Mechanosensitive ion channel MscS" evidence="12">
    <location>
        <begin position="850"/>
        <end position="915"/>
    </location>
</feature>
<feature type="transmembrane region" description="Helical" evidence="11">
    <location>
        <begin position="408"/>
        <end position="428"/>
    </location>
</feature>
<dbReference type="EMBL" id="JBDFQZ010000014">
    <property type="protein sequence ID" value="KAK9666748.1"/>
    <property type="molecule type" value="Genomic_DNA"/>
</dbReference>
<feature type="transmembrane region" description="Helical" evidence="11">
    <location>
        <begin position="440"/>
        <end position="468"/>
    </location>
</feature>
<keyword evidence="4 11" id="KW-0812">Transmembrane</keyword>
<feature type="transmembrane region" description="Helical" evidence="11">
    <location>
        <begin position="488"/>
        <end position="506"/>
    </location>
</feature>
<evidence type="ECO:0000256" key="2">
    <source>
        <dbReference type="ARBA" id="ARBA00008017"/>
    </source>
</evidence>
<feature type="compositionally biased region" description="Polar residues" evidence="10">
    <location>
        <begin position="642"/>
        <end position="652"/>
    </location>
</feature>
<keyword evidence="8" id="KW-0407">Ion channel</keyword>
<gene>
    <name evidence="13" type="ORF">RND81_14G208200</name>
</gene>
<dbReference type="Pfam" id="PF00924">
    <property type="entry name" value="MS_channel_2nd"/>
    <property type="match status" value="1"/>
</dbReference>
<evidence type="ECO:0000256" key="1">
    <source>
        <dbReference type="ARBA" id="ARBA00004141"/>
    </source>
</evidence>
<keyword evidence="3" id="KW-0813">Transport</keyword>
<name>A0AAW1GV05_SAPOF</name>
<evidence type="ECO:0000256" key="11">
    <source>
        <dbReference type="SAM" id="Phobius"/>
    </source>
</evidence>
<feature type="compositionally biased region" description="Low complexity" evidence="10">
    <location>
        <begin position="325"/>
        <end position="339"/>
    </location>
</feature>
<accession>A0AAW1GV05</accession>
<evidence type="ECO:0000256" key="4">
    <source>
        <dbReference type="ARBA" id="ARBA00022692"/>
    </source>
</evidence>
<feature type="region of interest" description="Disordered" evidence="10">
    <location>
        <begin position="127"/>
        <end position="146"/>
    </location>
</feature>
<evidence type="ECO:0000256" key="10">
    <source>
        <dbReference type="SAM" id="MobiDB-lite"/>
    </source>
</evidence>
<dbReference type="GO" id="GO:0006820">
    <property type="term" value="P:monoatomic anion transport"/>
    <property type="evidence" value="ECO:0007669"/>
    <property type="project" value="TreeGrafter"/>
</dbReference>
<evidence type="ECO:0000313" key="13">
    <source>
        <dbReference type="EMBL" id="KAK9666748.1"/>
    </source>
</evidence>
<dbReference type="InterPro" id="IPR016688">
    <property type="entry name" value="MscS-like_plants/fungi"/>
</dbReference>
<evidence type="ECO:0000256" key="8">
    <source>
        <dbReference type="ARBA" id="ARBA00023303"/>
    </source>
</evidence>
<evidence type="ECO:0000256" key="7">
    <source>
        <dbReference type="ARBA" id="ARBA00023136"/>
    </source>
</evidence>
<organism evidence="13 14">
    <name type="scientific">Saponaria officinalis</name>
    <name type="common">Common soapwort</name>
    <name type="synonym">Lychnis saponaria</name>
    <dbReference type="NCBI Taxonomy" id="3572"/>
    <lineage>
        <taxon>Eukaryota</taxon>
        <taxon>Viridiplantae</taxon>
        <taxon>Streptophyta</taxon>
        <taxon>Embryophyta</taxon>
        <taxon>Tracheophyta</taxon>
        <taxon>Spermatophyta</taxon>
        <taxon>Magnoliopsida</taxon>
        <taxon>eudicotyledons</taxon>
        <taxon>Gunneridae</taxon>
        <taxon>Pentapetalae</taxon>
        <taxon>Caryophyllales</taxon>
        <taxon>Caryophyllaceae</taxon>
        <taxon>Caryophylleae</taxon>
        <taxon>Saponaria</taxon>
    </lineage>
</organism>
<evidence type="ECO:0000256" key="6">
    <source>
        <dbReference type="ARBA" id="ARBA00023065"/>
    </source>
</evidence>
<feature type="compositionally biased region" description="Low complexity" evidence="10">
    <location>
        <begin position="218"/>
        <end position="243"/>
    </location>
</feature>
<protein>
    <recommendedName>
        <fullName evidence="9">Mechanosensitive ion channel protein</fullName>
    </recommendedName>
</protein>
<dbReference type="AlphaFoldDB" id="A0AAW1GV05"/>
<comment type="similarity">
    <text evidence="2 9">Belongs to the MscS (TC 1.A.23) family.</text>
</comment>
<keyword evidence="5 11" id="KW-1133">Transmembrane helix</keyword>
<feature type="compositionally biased region" description="Low complexity" evidence="10">
    <location>
        <begin position="10"/>
        <end position="39"/>
    </location>
</feature>
<dbReference type="FunFam" id="2.30.30.60:FF:000003">
    <property type="entry name" value="Predicted mechanosensitive ion channel"/>
    <property type="match status" value="1"/>
</dbReference>
<evidence type="ECO:0000256" key="9">
    <source>
        <dbReference type="PIRNR" id="PIRNR017209"/>
    </source>
</evidence>
<dbReference type="GO" id="GO:0050982">
    <property type="term" value="P:detection of mechanical stimulus"/>
    <property type="evidence" value="ECO:0007669"/>
    <property type="project" value="UniProtKB-ARBA"/>
</dbReference>
<evidence type="ECO:0000313" key="14">
    <source>
        <dbReference type="Proteomes" id="UP001443914"/>
    </source>
</evidence>
<feature type="transmembrane region" description="Helical" evidence="11">
    <location>
        <begin position="518"/>
        <end position="538"/>
    </location>
</feature>
<keyword evidence="7 9" id="KW-0472">Membrane</keyword>
<dbReference type="PIRSF" id="PIRSF017209">
    <property type="entry name" value="Memb_At2g17000_prd"/>
    <property type="match status" value="1"/>
</dbReference>
<evidence type="ECO:0000259" key="12">
    <source>
        <dbReference type="Pfam" id="PF00924"/>
    </source>
</evidence>
<keyword evidence="14" id="KW-1185">Reference proteome</keyword>